<evidence type="ECO:0008006" key="3">
    <source>
        <dbReference type="Google" id="ProtNLM"/>
    </source>
</evidence>
<name>A0ABS5RIB0_9MYCO</name>
<keyword evidence="2" id="KW-1185">Reference proteome</keyword>
<dbReference type="Proteomes" id="UP001519535">
    <property type="component" value="Unassembled WGS sequence"/>
</dbReference>
<dbReference type="EMBL" id="JAHCLR010000017">
    <property type="protein sequence ID" value="MBS9534032.1"/>
    <property type="molecule type" value="Genomic_DNA"/>
</dbReference>
<accession>A0ABS5RIB0</accession>
<sequence length="51" mass="5847">MVAFTCRGRTHLPLRRPHLRKSLKERAAAEAATPAEIIRRALVEYLDRHPA</sequence>
<evidence type="ECO:0000313" key="2">
    <source>
        <dbReference type="Proteomes" id="UP001519535"/>
    </source>
</evidence>
<dbReference type="RefSeq" id="WP_214092911.1">
    <property type="nucleotide sequence ID" value="NZ_JAHCLR010000017.1"/>
</dbReference>
<comment type="caution">
    <text evidence="1">The sequence shown here is derived from an EMBL/GenBank/DDBJ whole genome shotgun (WGS) entry which is preliminary data.</text>
</comment>
<evidence type="ECO:0000313" key="1">
    <source>
        <dbReference type="EMBL" id="MBS9534032.1"/>
    </source>
</evidence>
<reference evidence="1 2" key="1">
    <citation type="submission" date="2021-05" db="EMBL/GenBank/DDBJ databases">
        <title>Mycobacterium acidophilum sp. nov., an extremely acid-tolerant member of the genus Mycobacterium.</title>
        <authorList>
            <person name="Xia J."/>
        </authorList>
    </citation>
    <scope>NUCLEOTIDE SEQUENCE [LARGE SCALE GENOMIC DNA]</scope>
    <source>
        <strain evidence="1 2">M1</strain>
    </source>
</reference>
<organism evidence="1 2">
    <name type="scientific">Mycolicibacter acidiphilus</name>
    <dbReference type="NCBI Taxonomy" id="2835306"/>
    <lineage>
        <taxon>Bacteria</taxon>
        <taxon>Bacillati</taxon>
        <taxon>Actinomycetota</taxon>
        <taxon>Actinomycetes</taxon>
        <taxon>Mycobacteriales</taxon>
        <taxon>Mycobacteriaceae</taxon>
        <taxon>Mycolicibacter</taxon>
    </lineage>
</organism>
<protein>
    <recommendedName>
        <fullName evidence="3">Ribbon-helix-helix protein CopG domain-containing protein</fullName>
    </recommendedName>
</protein>
<gene>
    <name evidence="1" type="ORF">KIH27_10590</name>
</gene>
<proteinExistence type="predicted"/>